<dbReference type="Proteomes" id="UP000708208">
    <property type="component" value="Unassembled WGS sequence"/>
</dbReference>
<feature type="transmembrane region" description="Helical" evidence="1">
    <location>
        <begin position="150"/>
        <end position="177"/>
    </location>
</feature>
<protein>
    <recommendedName>
        <fullName evidence="4">Gustatory receptor</fullName>
    </recommendedName>
</protein>
<feature type="transmembrane region" description="Helical" evidence="1">
    <location>
        <begin position="229"/>
        <end position="251"/>
    </location>
</feature>
<keyword evidence="1" id="KW-0812">Transmembrane</keyword>
<dbReference type="EMBL" id="CAJVCH010554549">
    <property type="protein sequence ID" value="CAG7830144.1"/>
    <property type="molecule type" value="Genomic_DNA"/>
</dbReference>
<comment type="caution">
    <text evidence="2">The sequence shown here is derived from an EMBL/GenBank/DDBJ whole genome shotgun (WGS) entry which is preliminary data.</text>
</comment>
<keyword evidence="1" id="KW-1133">Transmembrane helix</keyword>
<dbReference type="AlphaFoldDB" id="A0A8J2PR08"/>
<evidence type="ECO:0000313" key="3">
    <source>
        <dbReference type="Proteomes" id="UP000708208"/>
    </source>
</evidence>
<evidence type="ECO:0008006" key="4">
    <source>
        <dbReference type="Google" id="ProtNLM"/>
    </source>
</evidence>
<evidence type="ECO:0000256" key="1">
    <source>
        <dbReference type="SAM" id="Phobius"/>
    </source>
</evidence>
<gene>
    <name evidence="2" type="ORF">AFUS01_LOCUS39970</name>
</gene>
<evidence type="ECO:0000313" key="2">
    <source>
        <dbReference type="EMBL" id="CAG7830144.1"/>
    </source>
</evidence>
<name>A0A8J2PR08_9HEXA</name>
<feature type="transmembrane region" description="Helical" evidence="1">
    <location>
        <begin position="105"/>
        <end position="124"/>
    </location>
</feature>
<sequence>MIIIYAGDKIGLSRDLPRQESEHKFPEICFLVVSSQTMDLYLALRHSFIHRDRVRLLCNEDEHRWERRSGSICILFVPDELTKTLAKSGVQTALRDPSQCTSSEIIYILAALQLLVYSIFRAYYFDLSGGETNSLLFQLFPSSKVTWLRISVQIIFVIFDLLHSCCIHFAFSFLFLAGIELAQNFEKIVNLTLKFSREYSYQIDAIDDLRTEFIALKNCFNIYGEVSGIFFLALFFEVFPDSFRAIIFMIFDSDSSKTSPSHQLTFTVHCIGAFTGMLLLILVINVGHDLMVALGEGKDRVLMMVYDGTNGMFGQEEVNLGKMILHWNWSFSAAGFFPIDRSLFPGIFALLTTYTLIVFQMKLSDQCQVVF</sequence>
<reference evidence="2" key="1">
    <citation type="submission" date="2021-06" db="EMBL/GenBank/DDBJ databases">
        <authorList>
            <person name="Hodson N. C."/>
            <person name="Mongue J. A."/>
            <person name="Jaron S. K."/>
        </authorList>
    </citation>
    <scope>NUCLEOTIDE SEQUENCE</scope>
</reference>
<accession>A0A8J2PR08</accession>
<proteinExistence type="predicted"/>
<organism evidence="2 3">
    <name type="scientific">Allacma fusca</name>
    <dbReference type="NCBI Taxonomy" id="39272"/>
    <lineage>
        <taxon>Eukaryota</taxon>
        <taxon>Metazoa</taxon>
        <taxon>Ecdysozoa</taxon>
        <taxon>Arthropoda</taxon>
        <taxon>Hexapoda</taxon>
        <taxon>Collembola</taxon>
        <taxon>Symphypleona</taxon>
        <taxon>Sminthuridae</taxon>
        <taxon>Allacma</taxon>
    </lineage>
</organism>
<keyword evidence="1" id="KW-0472">Membrane</keyword>
<feature type="transmembrane region" description="Helical" evidence="1">
    <location>
        <begin position="271"/>
        <end position="294"/>
    </location>
</feature>
<keyword evidence="3" id="KW-1185">Reference proteome</keyword>